<feature type="compositionally biased region" description="Polar residues" evidence="12">
    <location>
        <begin position="99"/>
        <end position="111"/>
    </location>
</feature>
<comment type="subcellular location">
    <subcellularLocation>
        <location evidence="1 11">Cell membrane</location>
        <topology evidence="1 11">Multi-pass membrane protein</topology>
    </subcellularLocation>
</comment>
<keyword evidence="5 11" id="KW-1003">Cell membrane</keyword>
<evidence type="ECO:0000256" key="6">
    <source>
        <dbReference type="ARBA" id="ARBA00022692"/>
    </source>
</evidence>
<dbReference type="RefSeq" id="WP_092748685.1">
    <property type="nucleotide sequence ID" value="NZ_FMYL01000007.1"/>
</dbReference>
<proteinExistence type="inferred from homology"/>
<dbReference type="NCBIfam" id="TIGR00810">
    <property type="entry name" value="secG"/>
    <property type="match status" value="1"/>
</dbReference>
<dbReference type="EMBL" id="FMYL01000007">
    <property type="protein sequence ID" value="SDC00155.1"/>
    <property type="molecule type" value="Genomic_DNA"/>
</dbReference>
<comment type="caution">
    <text evidence="11">Lacks conserved residue(s) required for the propagation of feature annotation.</text>
</comment>
<dbReference type="STRING" id="1219383.SAMN05421733_107160"/>
<keyword evidence="14" id="KW-1185">Reference proteome</keyword>
<evidence type="ECO:0000313" key="14">
    <source>
        <dbReference type="Proteomes" id="UP000242501"/>
    </source>
</evidence>
<comment type="function">
    <text evidence="11">Involved in protein export. Participates in an early event of protein translocation.</text>
</comment>
<keyword evidence="10 11" id="KW-0472">Membrane</keyword>
<evidence type="ECO:0000313" key="13">
    <source>
        <dbReference type="EMBL" id="SDC00155.1"/>
    </source>
</evidence>
<evidence type="ECO:0000256" key="4">
    <source>
        <dbReference type="ARBA" id="ARBA00022448"/>
    </source>
</evidence>
<comment type="similarity">
    <text evidence="2 11">Belongs to the SecG family.</text>
</comment>
<gene>
    <name evidence="13" type="ORF">SAMN05421733_107160</name>
</gene>
<dbReference type="PANTHER" id="PTHR34182">
    <property type="entry name" value="PROTEIN-EXPORT MEMBRANE PROTEIN SECG"/>
    <property type="match status" value="1"/>
</dbReference>
<evidence type="ECO:0000256" key="8">
    <source>
        <dbReference type="ARBA" id="ARBA00022989"/>
    </source>
</evidence>
<dbReference type="Proteomes" id="UP000242501">
    <property type="component" value="Unassembled WGS sequence"/>
</dbReference>
<organism evidence="13 14">
    <name type="scientific">Acinetobacter boissieri</name>
    <dbReference type="NCBI Taxonomy" id="1219383"/>
    <lineage>
        <taxon>Bacteria</taxon>
        <taxon>Pseudomonadati</taxon>
        <taxon>Pseudomonadota</taxon>
        <taxon>Gammaproteobacteria</taxon>
        <taxon>Moraxellales</taxon>
        <taxon>Moraxellaceae</taxon>
        <taxon>Acinetobacter</taxon>
    </lineage>
</organism>
<dbReference type="InterPro" id="IPR004692">
    <property type="entry name" value="SecG"/>
</dbReference>
<keyword evidence="9 11" id="KW-0811">Translocation</keyword>
<dbReference type="GO" id="GO:0015450">
    <property type="term" value="F:protein-transporting ATPase activity"/>
    <property type="evidence" value="ECO:0007669"/>
    <property type="project" value="UniProtKB-UniRule"/>
</dbReference>
<reference evidence="14" key="1">
    <citation type="submission" date="2016-09" db="EMBL/GenBank/DDBJ databases">
        <authorList>
            <person name="Varghese N."/>
            <person name="Submissions S."/>
        </authorList>
    </citation>
    <scope>NUCLEOTIDE SEQUENCE [LARGE SCALE GENOMIC DNA]</scope>
    <source>
        <strain evidence="14">ANC 4422</strain>
    </source>
</reference>
<dbReference type="GO" id="GO:0009306">
    <property type="term" value="P:protein secretion"/>
    <property type="evidence" value="ECO:0007669"/>
    <property type="project" value="UniProtKB-UniRule"/>
</dbReference>
<dbReference type="PRINTS" id="PR01651">
    <property type="entry name" value="SECGEXPORT"/>
</dbReference>
<evidence type="ECO:0000256" key="12">
    <source>
        <dbReference type="SAM" id="MobiDB-lite"/>
    </source>
</evidence>
<evidence type="ECO:0000256" key="5">
    <source>
        <dbReference type="ARBA" id="ARBA00022475"/>
    </source>
</evidence>
<evidence type="ECO:0000256" key="10">
    <source>
        <dbReference type="ARBA" id="ARBA00023136"/>
    </source>
</evidence>
<sequence length="111" mass="11146">MQTFVLVVHVLLAVGMIVLVLVQHGKGADAGASFGGAGAATVFGASGSGNFLTRLTGILTALFFVTSITLAVFAKKQTADAYSLVPDHQAPVTAPAPNSGVNSTNTSKTAN</sequence>
<dbReference type="GO" id="GO:0065002">
    <property type="term" value="P:intracellular protein transmembrane transport"/>
    <property type="evidence" value="ECO:0007669"/>
    <property type="project" value="TreeGrafter"/>
</dbReference>
<evidence type="ECO:0000256" key="11">
    <source>
        <dbReference type="RuleBase" id="RU365087"/>
    </source>
</evidence>
<dbReference type="GO" id="GO:0005886">
    <property type="term" value="C:plasma membrane"/>
    <property type="evidence" value="ECO:0007669"/>
    <property type="project" value="UniProtKB-SubCell"/>
</dbReference>
<keyword evidence="8 11" id="KW-1133">Transmembrane helix</keyword>
<feature type="region of interest" description="Disordered" evidence="12">
    <location>
        <begin position="90"/>
        <end position="111"/>
    </location>
</feature>
<evidence type="ECO:0000256" key="2">
    <source>
        <dbReference type="ARBA" id="ARBA00008445"/>
    </source>
</evidence>
<evidence type="ECO:0000256" key="7">
    <source>
        <dbReference type="ARBA" id="ARBA00022927"/>
    </source>
</evidence>
<keyword evidence="6 11" id="KW-0812">Transmembrane</keyword>
<protein>
    <recommendedName>
        <fullName evidence="3 11">Protein-export membrane protein SecG</fullName>
    </recommendedName>
</protein>
<evidence type="ECO:0000256" key="1">
    <source>
        <dbReference type="ARBA" id="ARBA00004651"/>
    </source>
</evidence>
<dbReference type="OrthoDB" id="9813947at2"/>
<dbReference type="AlphaFoldDB" id="A0A1G6I253"/>
<evidence type="ECO:0000256" key="9">
    <source>
        <dbReference type="ARBA" id="ARBA00023010"/>
    </source>
</evidence>
<evidence type="ECO:0000256" key="3">
    <source>
        <dbReference type="ARBA" id="ARBA00017876"/>
    </source>
</evidence>
<name>A0A1G6I253_9GAMM</name>
<accession>A0A1G6I253</accession>
<dbReference type="Pfam" id="PF03840">
    <property type="entry name" value="SecG"/>
    <property type="match status" value="1"/>
</dbReference>
<dbReference type="GO" id="GO:0043952">
    <property type="term" value="P:protein transport by the Sec complex"/>
    <property type="evidence" value="ECO:0007669"/>
    <property type="project" value="TreeGrafter"/>
</dbReference>
<feature type="transmembrane region" description="Helical" evidence="11">
    <location>
        <begin position="51"/>
        <end position="74"/>
    </location>
</feature>
<dbReference type="PANTHER" id="PTHR34182:SF1">
    <property type="entry name" value="PROTEIN-EXPORT MEMBRANE PROTEIN SECG"/>
    <property type="match status" value="1"/>
</dbReference>
<keyword evidence="4 11" id="KW-0813">Transport</keyword>
<keyword evidence="7 11" id="KW-0653">Protein transport</keyword>